<keyword evidence="2" id="KW-1185">Reference proteome</keyword>
<name>A0A370B4H0_9ACTN</name>
<reference evidence="1 2" key="1">
    <citation type="submission" date="2018-07" db="EMBL/GenBank/DDBJ databases">
        <title>Streptomyces species from bats.</title>
        <authorList>
            <person name="Dunlap C."/>
        </authorList>
    </citation>
    <scope>NUCLEOTIDE SEQUENCE [LARGE SCALE GENOMIC DNA]</scope>
    <source>
        <strain evidence="1 2">AC230</strain>
    </source>
</reference>
<gene>
    <name evidence="1" type="ORF">DVH02_18595</name>
</gene>
<dbReference type="AlphaFoldDB" id="A0A370B4H0"/>
<accession>A0A370B4H0</accession>
<sequence length="115" mass="13751">MTRATRVREWFRGKVASLDMWWGLYGQFSAPVLLLSPRRRRVAREYTARPTDHDDVLRLLQNIRERVALRRQYDATIAQLGKLRQEMVAAELRVLDDGVLFERVFRRPQERQPEE</sequence>
<evidence type="ECO:0000313" key="2">
    <source>
        <dbReference type="Proteomes" id="UP000253741"/>
    </source>
</evidence>
<comment type="caution">
    <text evidence="1">The sequence shown here is derived from an EMBL/GenBank/DDBJ whole genome shotgun (WGS) entry which is preliminary data.</text>
</comment>
<proteinExistence type="predicted"/>
<evidence type="ECO:0000313" key="1">
    <source>
        <dbReference type="EMBL" id="RDG36710.1"/>
    </source>
</evidence>
<dbReference type="RefSeq" id="WP_114624945.1">
    <property type="nucleotide sequence ID" value="NZ_QQNA01000144.1"/>
</dbReference>
<organism evidence="1 2">
    <name type="scientific">Streptomyces corynorhini</name>
    <dbReference type="NCBI Taxonomy" id="2282652"/>
    <lineage>
        <taxon>Bacteria</taxon>
        <taxon>Bacillati</taxon>
        <taxon>Actinomycetota</taxon>
        <taxon>Actinomycetes</taxon>
        <taxon>Kitasatosporales</taxon>
        <taxon>Streptomycetaceae</taxon>
        <taxon>Streptomyces</taxon>
    </lineage>
</organism>
<dbReference type="Proteomes" id="UP000253741">
    <property type="component" value="Unassembled WGS sequence"/>
</dbReference>
<dbReference type="EMBL" id="QQNA01000144">
    <property type="protein sequence ID" value="RDG36710.1"/>
    <property type="molecule type" value="Genomic_DNA"/>
</dbReference>
<protein>
    <submittedName>
        <fullName evidence="1">Uncharacterized protein</fullName>
    </submittedName>
</protein>